<gene>
    <name evidence="4" type="ORF">C7380_11457</name>
</gene>
<comment type="caution">
    <text evidence="4">The sequence shown here is derived from an EMBL/GenBank/DDBJ whole genome shotgun (WGS) entry which is preliminary data.</text>
</comment>
<dbReference type="AlphaFoldDB" id="A0AA45C5R7"/>
<dbReference type="EMBL" id="QGGI01000014">
    <property type="protein sequence ID" value="PWJ89654.1"/>
    <property type="molecule type" value="Genomic_DNA"/>
</dbReference>
<accession>A0AA45C5R7</accession>
<reference evidence="4 5" key="1">
    <citation type="submission" date="2018-05" db="EMBL/GenBank/DDBJ databases">
        <title>Genomic Encyclopedia of Type Strains, Phase IV (KMG-IV): sequencing the most valuable type-strain genomes for metagenomic binning, comparative biology and taxonomic classification.</title>
        <authorList>
            <person name="Goeker M."/>
        </authorList>
    </citation>
    <scope>NUCLEOTIDE SEQUENCE [LARGE SCALE GENOMIC DNA]</scope>
    <source>
        <strain evidence="4 5">DSM 24906</strain>
    </source>
</reference>
<dbReference type="InterPro" id="IPR027385">
    <property type="entry name" value="Beta-barrel_OMP"/>
</dbReference>
<dbReference type="Pfam" id="PF13505">
    <property type="entry name" value="OMP_b-brl"/>
    <property type="match status" value="1"/>
</dbReference>
<sequence>MKKLMFILSAVLVMGSAFASNVEVLGGGTFNTYNYKLNDASEASVEDLTKGFGGYAGVAYTFWEGVGVEGGVDYFNSNYKKDDKKASENTFGPYAAVKYTYNFAEMPLSLNAKVGGAYYFNKLDDKINSVETERNGLGLIAGAGLGYNFTENFKVGLNGSYRLAKLADKDNKDNKMDFSGFRAGLEFSYEF</sequence>
<organism evidence="4 5">
    <name type="scientific">Oceanotoga teriensis</name>
    <dbReference type="NCBI Taxonomy" id="515440"/>
    <lineage>
        <taxon>Bacteria</taxon>
        <taxon>Thermotogati</taxon>
        <taxon>Thermotogota</taxon>
        <taxon>Thermotogae</taxon>
        <taxon>Petrotogales</taxon>
        <taxon>Petrotogaceae</taxon>
        <taxon>Oceanotoga</taxon>
    </lineage>
</organism>
<proteinExistence type="predicted"/>
<evidence type="ECO:0000313" key="4">
    <source>
        <dbReference type="EMBL" id="PWJ89654.1"/>
    </source>
</evidence>
<keyword evidence="5" id="KW-1185">Reference proteome</keyword>
<feature type="domain" description="Outer membrane protein beta-barrel" evidence="3">
    <location>
        <begin position="8"/>
        <end position="186"/>
    </location>
</feature>
<evidence type="ECO:0000256" key="1">
    <source>
        <dbReference type="ARBA" id="ARBA00022729"/>
    </source>
</evidence>
<evidence type="ECO:0000256" key="2">
    <source>
        <dbReference type="SAM" id="SignalP"/>
    </source>
</evidence>
<dbReference type="Gene3D" id="2.40.160.20">
    <property type="match status" value="1"/>
</dbReference>
<dbReference type="SUPFAM" id="SSF56925">
    <property type="entry name" value="OMPA-like"/>
    <property type="match status" value="1"/>
</dbReference>
<protein>
    <submittedName>
        <fullName evidence="4">Outer membrane protein with beta-barrel domain</fullName>
    </submittedName>
</protein>
<dbReference type="InterPro" id="IPR011250">
    <property type="entry name" value="OMP/PagP_B-barrel"/>
</dbReference>
<feature type="signal peptide" evidence="2">
    <location>
        <begin position="1"/>
        <end position="19"/>
    </location>
</feature>
<name>A0AA45C5R7_9BACT</name>
<dbReference type="RefSeq" id="WP_109605430.1">
    <property type="nucleotide sequence ID" value="NZ_JAMHJO010000013.1"/>
</dbReference>
<feature type="chain" id="PRO_5041413629" evidence="2">
    <location>
        <begin position="20"/>
        <end position="191"/>
    </location>
</feature>
<keyword evidence="1 2" id="KW-0732">Signal</keyword>
<evidence type="ECO:0000313" key="5">
    <source>
        <dbReference type="Proteomes" id="UP000245921"/>
    </source>
</evidence>
<evidence type="ECO:0000259" key="3">
    <source>
        <dbReference type="Pfam" id="PF13505"/>
    </source>
</evidence>
<dbReference type="Proteomes" id="UP000245921">
    <property type="component" value="Unassembled WGS sequence"/>
</dbReference>